<dbReference type="InterPro" id="IPR050231">
    <property type="entry name" value="Iron_ascorbate_oxido_reductase"/>
</dbReference>
<dbReference type="Pfam" id="PF14226">
    <property type="entry name" value="DIOX_N"/>
    <property type="match status" value="1"/>
</dbReference>
<dbReference type="SUPFAM" id="SSF48403">
    <property type="entry name" value="Ankyrin repeat"/>
    <property type="match status" value="1"/>
</dbReference>
<dbReference type="InterPro" id="IPR002110">
    <property type="entry name" value="Ankyrin_rpt"/>
</dbReference>
<name>A0A818XFV4_9BILA</name>
<dbReference type="InterPro" id="IPR036770">
    <property type="entry name" value="Ankyrin_rpt-contain_sf"/>
</dbReference>
<organism evidence="3 4">
    <name type="scientific">Rotaria sordida</name>
    <dbReference type="NCBI Taxonomy" id="392033"/>
    <lineage>
        <taxon>Eukaryota</taxon>
        <taxon>Metazoa</taxon>
        <taxon>Spiralia</taxon>
        <taxon>Gnathifera</taxon>
        <taxon>Rotifera</taxon>
        <taxon>Eurotatoria</taxon>
        <taxon>Bdelloidea</taxon>
        <taxon>Philodinida</taxon>
        <taxon>Philodinidae</taxon>
        <taxon>Rotaria</taxon>
    </lineage>
</organism>
<dbReference type="InterPro" id="IPR005123">
    <property type="entry name" value="Oxoglu/Fe-dep_dioxygenase_dom"/>
</dbReference>
<keyword evidence="1" id="KW-0040">ANK repeat</keyword>
<evidence type="ECO:0000313" key="3">
    <source>
        <dbReference type="EMBL" id="CAF3739906.1"/>
    </source>
</evidence>
<gene>
    <name evidence="3" type="ORF">FNK824_LOCUS11614</name>
</gene>
<dbReference type="InterPro" id="IPR044861">
    <property type="entry name" value="IPNS-like_FE2OG_OXY"/>
</dbReference>
<feature type="repeat" description="ANK" evidence="1">
    <location>
        <begin position="446"/>
        <end position="482"/>
    </location>
</feature>
<reference evidence="3" key="1">
    <citation type="submission" date="2021-02" db="EMBL/GenBank/DDBJ databases">
        <authorList>
            <person name="Nowell W R."/>
        </authorList>
    </citation>
    <scope>NUCLEOTIDE SEQUENCE</scope>
</reference>
<dbReference type="Pfam" id="PF03171">
    <property type="entry name" value="2OG-FeII_Oxy"/>
    <property type="match status" value="1"/>
</dbReference>
<dbReference type="InterPro" id="IPR027443">
    <property type="entry name" value="IPNS-like_sf"/>
</dbReference>
<dbReference type="Gene3D" id="1.25.40.20">
    <property type="entry name" value="Ankyrin repeat-containing domain"/>
    <property type="match status" value="1"/>
</dbReference>
<sequence length="635" mass="74010">MEIPTIDLLPFYNSQNHEMLITANKIANACKDIGAFYVTSSKLPTFVNDSQTLHQLLRFFELPIDIKNKISAKHNVDHRGYVYSKNLESDELREWVYIGNEDGDSYTKNQWLEENELPGWKDAINTHFKLMSSTGNLLYQAFSLALGKDRHFLEDKFHREPTMLLLRYPTDGKCPAHTDVGFLAINLLDPIGGLQIKTRGSNEWIDVPARQNTFLCHIGDALERVTNGLWYSVPHRVAHDKPGYRYGIVMFNNPHADSVIAPLDDLFGNNSTEVNEYKQPPIVYKDLHRFLDTSHFGCNFHFIQTVHRNITKLGLTSVYTNDENIRKQCRQLIALSLMPISKVEQQFKHLRTLSLPSLDDLFIYFEHQWINGLAYNRRFGTCVVKRHPNIWTFIRLIQDEHLGADSNTRSGGILCSDIYLACSFGDRTLTKILIECGGYVNILDRNGKTPLIYAFEYTSSNSTFDLISYLIERDAQINFKDQNDRILQTKVEDQREREEEDISVEKAIGYNILRYALSCLSYISSLQCIEYKNRLYIIDLLINQYKIDSSLCYAIIGNNCERIFIFYSLIRQRNDLEKFAWNIFININLTKEIFDSIQIIMQIIFVYSHYFSHIIYLCQRFKIENYLSLLIYYIE</sequence>
<dbReference type="InterPro" id="IPR026992">
    <property type="entry name" value="DIOX_N"/>
</dbReference>
<dbReference type="SMART" id="SM00248">
    <property type="entry name" value="ANK"/>
    <property type="match status" value="2"/>
</dbReference>
<dbReference type="PANTHER" id="PTHR47990">
    <property type="entry name" value="2-OXOGLUTARATE (2OG) AND FE(II)-DEPENDENT OXYGENASE SUPERFAMILY PROTEIN-RELATED"/>
    <property type="match status" value="1"/>
</dbReference>
<feature type="domain" description="Fe2OG dioxygenase" evidence="2">
    <location>
        <begin position="159"/>
        <end position="254"/>
    </location>
</feature>
<dbReference type="Proteomes" id="UP000663874">
    <property type="component" value="Unassembled WGS sequence"/>
</dbReference>
<dbReference type="SUPFAM" id="SSF51197">
    <property type="entry name" value="Clavaminate synthase-like"/>
    <property type="match status" value="1"/>
</dbReference>
<evidence type="ECO:0000259" key="2">
    <source>
        <dbReference type="PROSITE" id="PS51471"/>
    </source>
</evidence>
<proteinExistence type="predicted"/>
<comment type="caution">
    <text evidence="3">The sequence shown here is derived from an EMBL/GenBank/DDBJ whole genome shotgun (WGS) entry which is preliminary data.</text>
</comment>
<dbReference type="Gene3D" id="2.60.120.330">
    <property type="entry name" value="B-lactam Antibiotic, Isopenicillin N Synthase, Chain"/>
    <property type="match status" value="1"/>
</dbReference>
<dbReference type="PROSITE" id="PS50088">
    <property type="entry name" value="ANK_REPEAT"/>
    <property type="match status" value="1"/>
</dbReference>
<dbReference type="EMBL" id="CAJOBE010001392">
    <property type="protein sequence ID" value="CAF3739906.1"/>
    <property type="molecule type" value="Genomic_DNA"/>
</dbReference>
<evidence type="ECO:0000313" key="4">
    <source>
        <dbReference type="Proteomes" id="UP000663874"/>
    </source>
</evidence>
<dbReference type="Pfam" id="PF12796">
    <property type="entry name" value="Ank_2"/>
    <property type="match status" value="1"/>
</dbReference>
<dbReference type="AlphaFoldDB" id="A0A818XFV4"/>
<accession>A0A818XFV4</accession>
<dbReference type="PROSITE" id="PS51471">
    <property type="entry name" value="FE2OG_OXY"/>
    <property type="match status" value="1"/>
</dbReference>
<evidence type="ECO:0000256" key="1">
    <source>
        <dbReference type="PROSITE-ProRule" id="PRU00023"/>
    </source>
</evidence>
<protein>
    <recommendedName>
        <fullName evidence="2">Fe2OG dioxygenase domain-containing protein</fullName>
    </recommendedName>
</protein>